<dbReference type="SUPFAM" id="SSF56399">
    <property type="entry name" value="ADP-ribosylation"/>
    <property type="match status" value="1"/>
</dbReference>
<dbReference type="InterPro" id="IPR036890">
    <property type="entry name" value="HATPase_C_sf"/>
</dbReference>
<dbReference type="GO" id="GO:0030544">
    <property type="term" value="F:Hsp70 protein binding"/>
    <property type="evidence" value="ECO:0007669"/>
    <property type="project" value="TreeGrafter"/>
</dbReference>
<name>A0AA36NHU1_9DINO</name>
<keyword evidence="1" id="KW-0328">Glycosyltransferase</keyword>
<feature type="compositionally biased region" description="Polar residues" evidence="2">
    <location>
        <begin position="4790"/>
        <end position="4807"/>
    </location>
</feature>
<organism evidence="4 5">
    <name type="scientific">Effrenium voratum</name>
    <dbReference type="NCBI Taxonomy" id="2562239"/>
    <lineage>
        <taxon>Eukaryota</taxon>
        <taxon>Sar</taxon>
        <taxon>Alveolata</taxon>
        <taxon>Dinophyceae</taxon>
        <taxon>Suessiales</taxon>
        <taxon>Symbiodiniaceae</taxon>
        <taxon>Effrenium</taxon>
    </lineage>
</organism>
<dbReference type="Gene3D" id="3.30.710.10">
    <property type="entry name" value="Potassium Channel Kv1.1, Chain A"/>
    <property type="match status" value="1"/>
</dbReference>
<dbReference type="InterPro" id="IPR052972">
    <property type="entry name" value="Sacsin_chaperone_reg"/>
</dbReference>
<dbReference type="Gene3D" id="3.90.228.10">
    <property type="match status" value="1"/>
</dbReference>
<evidence type="ECO:0000313" key="5">
    <source>
        <dbReference type="Proteomes" id="UP001178507"/>
    </source>
</evidence>
<keyword evidence="1" id="KW-0808">Transferase</keyword>
<evidence type="ECO:0000313" key="4">
    <source>
        <dbReference type="EMBL" id="CAJ1402788.1"/>
    </source>
</evidence>
<keyword evidence="5" id="KW-1185">Reference proteome</keyword>
<dbReference type="InterPro" id="IPR012317">
    <property type="entry name" value="Poly(ADP-ribose)pol_cat_dom"/>
</dbReference>
<dbReference type="GO" id="GO:0003950">
    <property type="term" value="F:NAD+ poly-ADP-ribosyltransferase activity"/>
    <property type="evidence" value="ECO:0007669"/>
    <property type="project" value="UniProtKB-UniRule"/>
</dbReference>
<dbReference type="InterPro" id="IPR011333">
    <property type="entry name" value="SKP1/BTB/POZ_sf"/>
</dbReference>
<dbReference type="PANTHER" id="PTHR15600">
    <property type="entry name" value="SACSIN"/>
    <property type="match status" value="1"/>
</dbReference>
<reference evidence="4" key="1">
    <citation type="submission" date="2023-08" db="EMBL/GenBank/DDBJ databases">
        <authorList>
            <person name="Chen Y."/>
            <person name="Shah S."/>
            <person name="Dougan E. K."/>
            <person name="Thang M."/>
            <person name="Chan C."/>
        </authorList>
    </citation>
    <scope>NUCLEOTIDE SEQUENCE</scope>
</reference>
<dbReference type="Pfam" id="PF25794">
    <property type="entry name" value="SACS"/>
    <property type="match status" value="5"/>
</dbReference>
<dbReference type="SUPFAM" id="SSF54695">
    <property type="entry name" value="POZ domain"/>
    <property type="match status" value="1"/>
</dbReference>
<accession>A0AA36NHU1</accession>
<keyword evidence="1" id="KW-0520">NAD</keyword>
<comment type="caution">
    <text evidence="4">The sequence shown here is derived from an EMBL/GenBank/DDBJ whole genome shotgun (WGS) entry which is preliminary data.</text>
</comment>
<feature type="region of interest" description="Disordered" evidence="2">
    <location>
        <begin position="4788"/>
        <end position="4807"/>
    </location>
</feature>
<dbReference type="EC" id="2.4.2.-" evidence="1"/>
<dbReference type="InterPro" id="IPR058210">
    <property type="entry name" value="SACS/Nov_dom"/>
</dbReference>
<protein>
    <recommendedName>
        <fullName evidence="1">Poly [ADP-ribose] polymerase</fullName>
        <shortName evidence="1">PARP</shortName>
        <ecNumber evidence="1">2.4.2.-</ecNumber>
    </recommendedName>
</protein>
<dbReference type="NCBIfam" id="NF047352">
    <property type="entry name" value="P_loop_sacsin"/>
    <property type="match status" value="4"/>
</dbReference>
<sequence>MDLPVSKRRKKGGGMQVETWHDEKLAADGEVLTRDQSVTGEIGRVLRDYPPGTQSLRELVQNADDAGASIIKFFTTEPRTPDLEASCPYLHEGFSDFAGPALYTFNDAKFSEQDFKAIRNIGASSKLNDATKTGKFGLGFNAVYHFTDLPSFVTGSHLVIMDPHQRMLRGRDGERAFARRWNFVDDPSIRSYAGHVRWFQVPGHACDFSGEFDGTMFRFPLRSEQHAHHSELSKQTWSLERMRAVFQQFQVECKPMLLFLKSVSAVEYWSEEADGNTKLVFRASVNSCDFQGFQGTLRQMLARAARDSIKAAVQEFLPKMQCTLLAEVCFKSNQKENSNQWLVSSYLDNSEVMVFSEEKSQEVPGSRFIPWMLLALPVDETCEGSLFCFLQLPIKTGMSAHINGFFELSSNRRELWDGQDLVGPEAVKRDWNKLLFSHLAPRCFLAAVKQLTRLRQSDQSMTCANGFWQHSLPPMLVDFERNFFNLALDANATELVETPAGPQQMSACFWIDERLAQDSAVVAALNNLRAPILIAGECPRNHFRRLGKSFVVPRVLRQWLQSSKADAFDDLLALLPYCLQEVAEPADLDGCPLLLTRSKEVKRFDEKDGRRYVCCLSQQEEDLAQHLPDGECLHPAGLGDVLLMHPQIQRLTQSVLAHQKLSAGARDAFWRWYRYACSNDLCSPLPDIPQSGDHILDDLEVLPILGSDSCTILRERKRALSVRPEQCDELAEGLLSCHVLLVPTDIPCPQLSSVDAMARALACALAQNERVVEHLASVRMVLEKLSQSHTPEAEEAASKLPAFRTWDGFGLPLMPLLPALPDCIRRALCHVRLDVLDEVSPAVVSLLRRMQRPELTLEQVATEAISRTQHLELIAALLQENLGAVLCDRSILPVEGAGLLKPADCLLWDSEPDFPCLPRRMAKLAAAQFCNLRSQLLALGCRRELDEVDVLDIARQVEQRSDADLAERLLERLENHPDWQKICQSPDLQPVRWLSVRHPGAERSVMAPASRPWQQSAEQLVGRVRPLVAAKATAARLLGALGVPGPEDVDDAVLSEQLKALTSKARAEDVTPIYQKLRRPPTLEKWVWTKSGFQPLEQVSKDGRVLGLCPAFHFLQEQWHDLPVFQGVNLKLTPKEIFHAMASEPPVHEVHMTAIKLLTDLASDCGNNTLLAKFAQECGCELRVPTKACKLVPVQQAFFHDMKWNGEGLPSDLEEVHGDVSKSACKCFGVRNLSEILAQECSCGEGDWLEVTGQHEPLTRRLKNILKDYPWQALVKEMLQNAEDAGASKFKILIDRRPRGKESLLTPQMADQQGPCLWFYNDAVFEEKDFQALVSLGQGSKAGEKGKIGRHGLGFNSIFNITDLPSVLSSESILFLDPHVRHLKQLKASHLQPGIRLNFAKKDVCAAWPDQFKSYEVQGCKLTAGKFNGTLIRAPLRRPEAESDISNHCVGEAGLRDMTELIRLEGYLWLIFLKSVTCIEVQDLESGDFLCRHVRLKEPGSEIQIRTDQEQKGDFEQRRYELQSDGEVSVAVPLCVSAKSDEGRVFSRLPLNIKAGMAAHVSALFWTSADRRSVVLDVDKDLQGWARQNRDYLQRIACCLATCVANRAAQAREVPIELFPRGEKPSETAELLHAMFYQEIVRRCRDSDAGVLYNVAGLEVKAPMILLTAQDVPQALQLLQAPVVLVNAEVLQSLKQLDAKLFLELSPKTLRAWLRSMPGELDRHCDKEILRFCLRDEARGAAGQVAEDLAGCPLLFTADSQVRRFAHDAYKGQTTLKILCCASKEEWDLAQHFPRDSVFPCTPESAQVLFHHPQICKLTVESVAALGQEACGQEFAAAFWRWFDPLSAQQAEVRLPDPPGKQHPLDHLRVLPVLMQAGCELFPLVERKRGLWRSADPELSRGLEACGVLLVSQESSCPRIVPDSVARAVHHATSATTEPLEPSRASAQAWRAVLQQLARSDLSEAARAARRLPAFRSWDGQASYPDKRLFPAHASRMLHEALQHIKLDVLKEEDMNILALLRKMKVPEVPLEQVARDALCQTQDIKLVALLIREGLGNVLRGEPVLPVQGGSCLPPESCLLWDGEGEFEVVPRRISSSASEQLRGLQGKLAELGCRRELDEVDVLDIARQVEQRSDADLAERLLERLENHPDWQKICQSPDLQPVRWLSVRHPGAERSVMAPASRPWQQSAEQLVGRVRPLVAAKATAARLLGALGVPGPEDVDDAVLSEQLQALTSKARAEDVTPIYQKLRRPPTLEKWVWTKSGFQPLEQVSKDGRVLGLCPAFHFLQEQWHDLPVFRGVNLRLTPKEIFHAMASEPPVHEVHMTAIKLLTDLASDCGDNTLLAKLAQECGCELRVPTKACKLVPVQQAFFHDMKWNGEGLPSDLEEVHGDVSKSACKCFGVRNLSEILAQECSCGEGDWLEVTGQHEPLTRRLKNILKDYPWQALVKEMLQNAEDAGASKFKILIDRRPRGKESLLTPQMADQQGPCLWFYNDAVFEEKDFQALVSLGQGSKAGEKGKIGRHGLGFNSIFNITDLPSVLSSESILFLDPHVRHLKQLKASHLQPGIRLNFAKKDVCAAWPDQFKSYEVQGCKLTAGKFNGTLIRAPLRRPEAESDISNHCVGEAGLRDMTELIRLEGYLWLIFLKSVTCIEVQDLESGDFLCRHVRLKEPGSEIQIRTDQEQKGDFEQRRYELQSDGEVSVAVPLCVSAKSDEGRVFSRLPLNIKAGMAAHVSALFWTSADRRSVVLDVDKDLQGWARQNRDYLQRIACCLATCVANRAAQAREVPIELFPRGEKPSETAELLHAMFYQEIVRRCRDSDAGVLYNVAGLEVKAPMILLTAQDVPQALQLLQAPVVLVNAEVLQSLKQLDAKLFLELSPKTLRAWLRSMPGELDRHCDKEILRFCLRDEARGAAGQVAEDLAGCPLLFTADSQVRRFAHDAYKGQTTLKILCCASKEEWDLAQHFPRSSVFSCTPESAQVLFHHPEICKLTVESVAALGQEACGQEFAAAFWRWFDPLSAQQPEVRLPDPPGKQHPLDHLRVLPVLMQAGCELFPLVERKRGLWRSADPELSRGLEACGVLLVSQESSCPRIVPDSVARAVHHATSATTEPLEPSRASAQAWRAVLQQLARSDLSEAARAARRLPAFRSWDGQASYPDKRLFPAHASRMLHEALQHIKLDVLKEEDMNILALLRKMKVPEVPLEQVARDALCQTQDIKLVALLIREGLGNVLRGEPVLPVQGGSCLPPESCLLWDGEGEFEVVPRRISSSASEQLRGLQGKLAELGCRRELDEVDVLDIARQVEQRSDADLAERLLERLENHPDWQKICQSPDLQPVRWLSVRHPGAERSVMAPASRPWQQSAEQLVGRVRPLVAAKATAARLLGALGVPGPEDVDDAVLSEQLKALASKARAEDVTPIYQKLRRPPTLEKWVWTKSGFQPLEQVSKDGRVLGLCPAFHFLQEQWHDLPVFRGVNLRLTPKEIFHAMASEPPVHEVHMTAIKLLTDLASDCGDNTLLAKLAQECGCELRVPTKACKLVPVQQAFFHDMKWNGEGLPSDLEEVHGDVSKSACKCFGVRNLSEILAQECSCGEGDWLEVTGQHEPLTRRLKNILKDYPWQALVKEMLQNAEDAGASKFKILIDRRPRGKESLLTPQMADQQGPCLWFYNDAVFEEKDFQALVSLGQGSKAGEKGKIGRHGLGFNSIFNITDLPSVLSRESVLFLDPHVKHLQRLGASAAKPGAKLNFAKKDLKSVWPDQFTPYELEGCRLSEKFFHGTLVRAPLRRAPSEISATCVGEEEVNQLLKLITTEGHLWLLFLRQISELEVVDVSDNSTLVTHRRHQAADEVRLQSRDRGGEECRIFHARNDEEVSVAVPAGKGSFQGRVFSRLPLDIPSGMPAHVSALFWTSTDRRTLVLDTSRDQAQWARQNQELLRLACKCLVALAASRAAKRRSSPLELFPGPTRPSDAAELLHSYFYGEVAQCCRSPDAQQVLYTVAGEPACFSTVLLARRGVLDREEFADALDKLKAPVVAVDQTMLEGLAAADLQIFQELTPRSMRVWLRHVPETVSRFCNASVLCFCVADGARKDVSGPAGEDLESCPLALTIDGGVHRFDSSLPAQFICCADLEEWAIAQHLPPAVVLRHVPAASEVLQHHAQVCPVNCQTIANHGVHAAGEGWAAAFWKWYNQQCLQQPSIRLTRRAGEAHMFDALVVLDHKEADGSIRLHELTERHRALRCDDFASPVVPCLRACGALLVISGDCPFWESPDALAVAVSLSLSTSNGDAFQGNTAVTEEGWRGLLAILMKSEREEAQSVGRALPLFRHWNGSLGKPSTKLFPTSVSGSFRSAMRGLNLEAVAEQDGATVDFLRRMGVEEWTPQDIAKQALQMSSSTEIVASILKEGLGDVLRGVPVFPVQGTEELLPADECLLWDAEEDFPWLFRRIAQPAADVLRGFRVRLLELGCRVELDAIDAAEVARNAHQSQDHAMAGKLLARLSKLQHLCSMTLLQEIAWLPANDGALHAPSQNVWHESAKQLVGHVRPLASGDKATLKLLGVRVPEDVDDPVLHEQLQSITAASHGPARMVQPIYELLKQPPPNLTWVWTEHGFAASEDVCKDSKAGELWPLMHRLPLEWCSYPVFSSIQSQLDVPTLLRLLRQLEALQSSSQTEEGIVQGAFRSLMDVFGGGGNSKERSRHVDVACSVIKFLHELLPSVPDFLEKHRQDLLLPCEAGLLRRLDALYYHDMPWTSRKWTDTMFLMHAKVPLCFAHAFGVQPSSVLMLKQLHRSPVGSDQDTSPQADAQRSKGFNLQRAGQGQTSLAAVLDLFLQMADSAGATILQATFDMDTHKDVSLISHRLAELQGPALRIVFNKPLHGKDWKSLRNLEIKWSPLFGLSDLVAVVSKGYACFIDPVKGYLRDLVDHPDQYWLGLCSKDLNMKWPDQFKPFEHGMENVFSGETNVTIVRMPLRGMMSASLTERAKFKESQQKQVNEIVGQKPWLLFARSVFCLELLERDVSRDSDLVAASPIYKEEVKLQRLGPEGTCLEQRSTSDWHLDQNKQHQEWLVGWREAKALACNFRSSDALLAPRIGATFQSVPQRPVIFSGAHVFGFDQAQLAAGAPESDIKHLANAAVDIVLKVWETEHRLQQTLVPQDPAASLGRFFADIFIGRFRVGGQSLRVCQEAPRPDLVASHPGFQTWLASTLRVMVMPQHLGRLMQQAANFSIPKASVRHVLDGLASLPPSFADAACKWLFEGFQDQNVKQHISSSYRHLALVKREDGSLGDFAGRAWHIRDEDRPLRALIRAAEPSKNVIKSTEMAQRYFDRSLGVLDPRRIEDVAEGIVDVNSQVFWKFFQEGLYDASQLALLERKIEVRIRGASQTMPLERYAFLTPRCKGLKPLVAIGCVEALDAVPEPYAGSSPEHVAAHVRALVSKGRLRVQAAGDDDRKTLCQMFLEEAHDSTVIQVFSDLPIVKHGDRHEPLKKFSIVPHARLASACRHCGLLVLAESDRLSKALKKVQPARHSEGPGDLLERHQQELRNSNRQEDLQRLLLAALEASEDASQVQKIVRCPLLAGQQMIASLWRPTDPLANILGAADATLQAFAKEVARFPHVKSLLKSTLKAKHFLELMEAQRPRDRLQGKQRDRFAGEILNTLGKMHGSELQQLQQGRFSTLPIFFMNGHWTQSSDIFTQKFESLLCYCDVPILPREFAPDVERLFAAKPPAALVAQHLRKLAERQGRAVAPDQRQKFLVVYEYLNDNQPEQPEVTRELKESRCIMDTEGVLRLAHHFSLRLLMDLGPVHAVPDDVKPFKGMLLALGARQTASDRPLPPQLTPKQVLQELRQDDQFTDLTVECRDGMVMAHRAIWCKTCPKLFDKLTLSSPGKWCLKEKVRCSQRSLELLRDMMYSGRVDGDIVDEMSLEQQQECLSVARWLGMEYVREWMAQYLHGVKPEDVDPTCQIPPHWKKQPMPAQGWRAIPISEDDLLRQLSMVLKPRNAEDLGHGRDCTRWPQYRRLNLKKAWRVENALLWRKYDTERANMKELSKSRLRQMPTVHIRPELAESTRALPYPVCTEVNEVFLLHGTKPETVKHILNDGLNERFSGGLFGSGSYLAEDPEKSDQYATVDRDGKMLPTDLSTECRSIGDVFYIFVCRTLLGWFVQTKDGETHLQSGLSIWSTRDKRELSYIPGVEPQMTFQSLQVEIGGRVHRNREYILTHSERIYPEYLIAYSRS</sequence>
<dbReference type="EMBL" id="CAUJNA010003467">
    <property type="protein sequence ID" value="CAJ1402788.1"/>
    <property type="molecule type" value="Genomic_DNA"/>
</dbReference>
<dbReference type="Pfam" id="PF00644">
    <property type="entry name" value="PARP"/>
    <property type="match status" value="1"/>
</dbReference>
<proteinExistence type="predicted"/>
<dbReference type="SUPFAM" id="SSF55874">
    <property type="entry name" value="ATPase domain of HSP90 chaperone/DNA topoisomerase II/histidine kinase"/>
    <property type="match status" value="4"/>
</dbReference>
<gene>
    <name evidence="4" type="ORF">EVOR1521_LOCUS25589</name>
</gene>
<dbReference type="Proteomes" id="UP001178507">
    <property type="component" value="Unassembled WGS sequence"/>
</dbReference>
<dbReference type="PROSITE" id="PS51059">
    <property type="entry name" value="PARP_CATALYTIC"/>
    <property type="match status" value="1"/>
</dbReference>
<evidence type="ECO:0000259" key="3">
    <source>
        <dbReference type="PROSITE" id="PS51059"/>
    </source>
</evidence>
<dbReference type="PANTHER" id="PTHR15600:SF42">
    <property type="entry name" value="SACSIN"/>
    <property type="match status" value="1"/>
</dbReference>
<evidence type="ECO:0000256" key="1">
    <source>
        <dbReference type="RuleBase" id="RU362114"/>
    </source>
</evidence>
<evidence type="ECO:0000256" key="2">
    <source>
        <dbReference type="SAM" id="MobiDB-lite"/>
    </source>
</evidence>
<feature type="domain" description="PARP catalytic" evidence="3">
    <location>
        <begin position="5979"/>
        <end position="6231"/>
    </location>
</feature>